<reference evidence="3 4" key="1">
    <citation type="submission" date="2019-01" db="EMBL/GenBank/DDBJ databases">
        <title>Genomes sequencing and comparative genomics of infectious freshwater microsporidia, Cucumispora dikerogammari and Thelohania contejeani.</title>
        <authorList>
            <person name="Cormier A."/>
            <person name="Giraud I."/>
            <person name="Wattier R."/>
            <person name="Teixeira M."/>
            <person name="Grandjean F."/>
            <person name="Rigaud T."/>
            <person name="Cordaux R."/>
        </authorList>
    </citation>
    <scope>NUCLEOTIDE SEQUENCE [LARGE SCALE GENOMIC DNA]</scope>
    <source>
        <strain evidence="3">T1</strain>
        <tissue evidence="3">Spores</tissue>
    </source>
</reference>
<dbReference type="Pfam" id="PF03836">
    <property type="entry name" value="RasGAP_C"/>
    <property type="match status" value="1"/>
</dbReference>
<dbReference type="InterPro" id="IPR000593">
    <property type="entry name" value="RasGAP_C"/>
</dbReference>
<evidence type="ECO:0000313" key="4">
    <source>
        <dbReference type="Proteomes" id="UP001516464"/>
    </source>
</evidence>
<dbReference type="PANTHER" id="PTHR14149:SF14">
    <property type="entry name" value="CALPONIN-HOMOLOGY (CH) DOMAIN-CONTAINING PROTEIN"/>
    <property type="match status" value="1"/>
</dbReference>
<comment type="caution">
    <text evidence="3">The sequence shown here is derived from an EMBL/GenBank/DDBJ whole genome shotgun (WGS) entry which is preliminary data.</text>
</comment>
<sequence>MQNNEKTNQLEEQRILTGDEMDWERRERQAYEYLCHLEEARQWLESVVGRYEGTLGEWEQEMKKGIILASVMAVFSPQSVKKIFREGVLQYRHTDNINYFLDGLSTLGLPKIFYFEVLDLYESKNVPKVIYCIHAFAHFLYKTGRSRNITTLVGEITFTSDQIVEKSEEIKASGISMPQFSKVSGVLSENLKEDVIFKLKAAIRQKLARKKEEEARYNMEKLKEILLKEGEEIKNTRVQRMSDIIIPLARKYVNGKNSQLIQRKLKAFLWEKAFKEIYYRKNVSLFSIKLFLFIFFEKSKEVKKEKEIEELHDQIIEKIKDNYFLEMFIEEIEMRISILTNNRANINNVALSRPTMDDVISTFPPETKEYKAFQNIFYHLQSNPKYLIQILLNHKNPKEFILNYIIPLFSYGQTRREEYLLYRFVEMLLNEELMQVNSVDISKLLSFEIINHYFRLNCDSLREALLRFIKELTLETECNPTAIYYKIYKEEVAKDLALEKIQDVFLIRARNLKQGVSTLLQTIEKHIPYSIKFYLKNLYLQTKGTLIEDIRRIFYYEFIQPILIAPEAFTDIVEISQEERNRCNNINEFMEVLVSNDKFTNELEHLSVLEDYKNEEYINYCRIIDDILDVDDLNDYFQVTDSNEIVRVQRPVVYFSASEANTILKELKNISEKEDNIHDENLPDNKNILSTNENTLPDNINDDNTLVSSLEDFWSIVNTTGEIVYKDDSKIAFYLAIPEVVNEKDPLIQTKQKVVLLSKIANGRDLLDLLMRESTAEEQSRFESEGLELLNMVEEGDKMPSSIDDFKCDLLDEFRHLESSGSVTIARSYGEILDLLAQDLIYLKFMSAQRNKELAMNKATLENLETKNKFLKEKAEANKEYLRSFADKMIVKRKGALFFKGKENEIRRLGKDSVYGTYRYSAKSMKKKGVLLDIYNYPEDQYEGIYFYFSCSDPTVFMVEIYVLTVRVAEPYYIRLDDLIRKQSAGVKTYDVKGICLFDMNGLVKFINKKYIA</sequence>
<feature type="coiled-coil region" evidence="1">
    <location>
        <begin position="854"/>
        <end position="881"/>
    </location>
</feature>
<dbReference type="CDD" id="cd21206">
    <property type="entry name" value="CH_IQGAP"/>
    <property type="match status" value="1"/>
</dbReference>
<dbReference type="InterPro" id="IPR008936">
    <property type="entry name" value="Rho_GTPase_activation_prot"/>
</dbReference>
<organism evidence="3 4">
    <name type="scientific">Astathelohania contejeani</name>
    <dbReference type="NCBI Taxonomy" id="164912"/>
    <lineage>
        <taxon>Eukaryota</taxon>
        <taxon>Fungi</taxon>
        <taxon>Fungi incertae sedis</taxon>
        <taxon>Microsporidia</taxon>
        <taxon>Astathelohaniidae</taxon>
        <taxon>Astathelohania</taxon>
    </lineage>
</organism>
<feature type="domain" description="Calponin-homology (CH)" evidence="2">
    <location>
        <begin position="34"/>
        <end position="140"/>
    </location>
</feature>
<evidence type="ECO:0000313" key="3">
    <source>
        <dbReference type="EMBL" id="KAF7682880.1"/>
    </source>
</evidence>
<gene>
    <name evidence="3" type="primary">IQGAP1</name>
    <name evidence="3" type="ORF">TCON_1907</name>
</gene>
<dbReference type="SUPFAM" id="SSF48350">
    <property type="entry name" value="GTPase activation domain, GAP"/>
    <property type="match status" value="1"/>
</dbReference>
<dbReference type="InterPro" id="IPR036872">
    <property type="entry name" value="CH_dom_sf"/>
</dbReference>
<proteinExistence type="predicted"/>
<evidence type="ECO:0000256" key="1">
    <source>
        <dbReference type="SAM" id="Coils"/>
    </source>
</evidence>
<dbReference type="PROSITE" id="PS50021">
    <property type="entry name" value="CH"/>
    <property type="match status" value="1"/>
</dbReference>
<dbReference type="PANTHER" id="PTHR14149">
    <property type="entry name" value="RAS GTPASE-ACTIVATING PROTEIN WITH IQ MOTIF"/>
    <property type="match status" value="1"/>
</dbReference>
<dbReference type="Gene3D" id="1.10.418.10">
    <property type="entry name" value="Calponin-like domain"/>
    <property type="match status" value="1"/>
</dbReference>
<keyword evidence="1" id="KW-0175">Coiled coil</keyword>
<evidence type="ECO:0000259" key="2">
    <source>
        <dbReference type="PROSITE" id="PS50021"/>
    </source>
</evidence>
<dbReference type="SUPFAM" id="SSF47576">
    <property type="entry name" value="Calponin-homology domain, CH-domain"/>
    <property type="match status" value="1"/>
</dbReference>
<dbReference type="SUPFAM" id="SSF143885">
    <property type="entry name" value="RGC domain-like"/>
    <property type="match status" value="1"/>
</dbReference>
<dbReference type="EMBL" id="SBIQ01000164">
    <property type="protein sequence ID" value="KAF7682880.1"/>
    <property type="molecule type" value="Genomic_DNA"/>
</dbReference>
<dbReference type="SMART" id="SM00033">
    <property type="entry name" value="CH"/>
    <property type="match status" value="1"/>
</dbReference>
<accession>A0ABQ7HXH7</accession>
<dbReference type="Gene3D" id="1.10.506.10">
    <property type="entry name" value="GTPase Activation - p120gap, domain 1"/>
    <property type="match status" value="1"/>
</dbReference>
<dbReference type="InterPro" id="IPR001715">
    <property type="entry name" value="CH_dom"/>
</dbReference>
<keyword evidence="4" id="KW-1185">Reference proteome</keyword>
<protein>
    <submittedName>
        <fullName evidence="3">Ras GTPase-activating-like protein IQGAP1</fullName>
    </submittedName>
</protein>
<name>A0ABQ7HXH7_9MICR</name>
<dbReference type="Proteomes" id="UP001516464">
    <property type="component" value="Unassembled WGS sequence"/>
</dbReference>